<feature type="transmembrane region" description="Helical" evidence="2">
    <location>
        <begin position="139"/>
        <end position="166"/>
    </location>
</feature>
<evidence type="ECO:0000313" key="3">
    <source>
        <dbReference type="EMBL" id="CAA9232440.1"/>
    </source>
</evidence>
<organism evidence="3">
    <name type="scientific">uncultured Chthoniobacterales bacterium</name>
    <dbReference type="NCBI Taxonomy" id="1836801"/>
    <lineage>
        <taxon>Bacteria</taxon>
        <taxon>Pseudomonadati</taxon>
        <taxon>Verrucomicrobiota</taxon>
        <taxon>Spartobacteria</taxon>
        <taxon>Chthoniobacterales</taxon>
        <taxon>environmental samples</taxon>
    </lineage>
</organism>
<feature type="transmembrane region" description="Helical" evidence="2">
    <location>
        <begin position="269"/>
        <end position="286"/>
    </location>
</feature>
<dbReference type="Pfam" id="PF24400">
    <property type="entry name" value="DUF7544"/>
    <property type="match status" value="1"/>
</dbReference>
<feature type="region of interest" description="Disordered" evidence="1">
    <location>
        <begin position="305"/>
        <end position="335"/>
    </location>
</feature>
<feature type="transmembrane region" description="Helical" evidence="2">
    <location>
        <begin position="178"/>
        <end position="204"/>
    </location>
</feature>
<feature type="compositionally biased region" description="Pro residues" evidence="1">
    <location>
        <begin position="312"/>
        <end position="335"/>
    </location>
</feature>
<keyword evidence="2" id="KW-0472">Membrane</keyword>
<dbReference type="InterPro" id="IPR055966">
    <property type="entry name" value="DUF7544"/>
</dbReference>
<keyword evidence="2" id="KW-0812">Transmembrane</keyword>
<evidence type="ECO:0000256" key="2">
    <source>
        <dbReference type="SAM" id="Phobius"/>
    </source>
</evidence>
<dbReference type="EMBL" id="CADCTA010000053">
    <property type="protein sequence ID" value="CAA9232440.1"/>
    <property type="molecule type" value="Genomic_DNA"/>
</dbReference>
<evidence type="ECO:0000256" key="1">
    <source>
        <dbReference type="SAM" id="MobiDB-lite"/>
    </source>
</evidence>
<reference evidence="3" key="1">
    <citation type="submission" date="2020-02" db="EMBL/GenBank/DDBJ databases">
        <authorList>
            <person name="Meier V. D."/>
        </authorList>
    </citation>
    <scope>NUCLEOTIDE SEQUENCE</scope>
    <source>
        <strain evidence="3">AVDCRST_MAG42</strain>
    </source>
</reference>
<protein>
    <recommendedName>
        <fullName evidence="4">DUF4013 domain-containing protein</fullName>
    </recommendedName>
</protein>
<name>A0A6J4HUN1_9BACT</name>
<sequence>MDPVLPKVEVFAPFSAAVDLTKRILFQPFDLAKWLTIGFAAFLAGLADWTRFNLGFNVPDVSGRSRTHNLELQEAVRSHLEAWLVGGLIALLVLIAIAAIVLLMWLGSRGRFMFVDCMVRNRGAIAEPWREYRREGNSLFLWSLLITAISVAVAAVCALPLLVPYFTRGEFGDFGPGMLIYVISMVVLFVVAGCGIAFVTWFMVPVMYRQRCSAWAAFMLVGRLILREPAPFIFYALLGVVVLVAGGLLSCVVTCLTCCLAAVPYLGTVILLPLYVFYYAYVLLFLRQFGPEYDVWANVAALSQGSTASEPPSEPPPASPPAAGAPPSEPPPLPA</sequence>
<evidence type="ECO:0008006" key="4">
    <source>
        <dbReference type="Google" id="ProtNLM"/>
    </source>
</evidence>
<feature type="transmembrane region" description="Helical" evidence="2">
    <location>
        <begin position="82"/>
        <end position="106"/>
    </location>
</feature>
<gene>
    <name evidence="3" type="ORF">AVDCRST_MAG42-1204</name>
</gene>
<dbReference type="AlphaFoldDB" id="A0A6J4HUN1"/>
<keyword evidence="2" id="KW-1133">Transmembrane helix</keyword>
<feature type="transmembrane region" description="Helical" evidence="2">
    <location>
        <begin position="31"/>
        <end position="49"/>
    </location>
</feature>
<proteinExistence type="predicted"/>
<accession>A0A6J4HUN1</accession>
<feature type="transmembrane region" description="Helical" evidence="2">
    <location>
        <begin position="232"/>
        <end position="263"/>
    </location>
</feature>